<gene>
    <name evidence="2" type="ORF">Tci_052314</name>
</gene>
<accession>A0A699GM12</accession>
<feature type="region of interest" description="Disordered" evidence="1">
    <location>
        <begin position="97"/>
        <end position="144"/>
    </location>
</feature>
<evidence type="ECO:0000256" key="1">
    <source>
        <dbReference type="SAM" id="MobiDB-lite"/>
    </source>
</evidence>
<protein>
    <submittedName>
        <fullName evidence="2">Uncharacterized protein</fullName>
    </submittedName>
</protein>
<comment type="caution">
    <text evidence="2">The sequence shown here is derived from an EMBL/GenBank/DDBJ whole genome shotgun (WGS) entry which is preliminary data.</text>
</comment>
<sequence>MLEATLEYSLDKLKQSLLQDSSAIRTRQELTQELPGRMISLLCTPFGLGWGDRNKPYQSSLFRSDDSVHQNQKVIAMNIPANAVLAITAFLTHASTKEPLGTSTRGPHGAGEGPAEGPGERAVGASDEGNGDGPDIGDRVGAGECWGRGWWCKCG</sequence>
<name>A0A699GM12_TANCI</name>
<dbReference type="AlphaFoldDB" id="A0A699GM12"/>
<reference evidence="2" key="1">
    <citation type="journal article" date="2019" name="Sci. Rep.">
        <title>Draft genome of Tanacetum cinerariifolium, the natural source of mosquito coil.</title>
        <authorList>
            <person name="Yamashiro T."/>
            <person name="Shiraishi A."/>
            <person name="Satake H."/>
            <person name="Nakayama K."/>
        </authorList>
    </citation>
    <scope>NUCLEOTIDE SEQUENCE</scope>
</reference>
<organism evidence="2">
    <name type="scientific">Tanacetum cinerariifolium</name>
    <name type="common">Dalmatian daisy</name>
    <name type="synonym">Chrysanthemum cinerariifolium</name>
    <dbReference type="NCBI Taxonomy" id="118510"/>
    <lineage>
        <taxon>Eukaryota</taxon>
        <taxon>Viridiplantae</taxon>
        <taxon>Streptophyta</taxon>
        <taxon>Embryophyta</taxon>
        <taxon>Tracheophyta</taxon>
        <taxon>Spermatophyta</taxon>
        <taxon>Magnoliopsida</taxon>
        <taxon>eudicotyledons</taxon>
        <taxon>Gunneridae</taxon>
        <taxon>Pentapetalae</taxon>
        <taxon>asterids</taxon>
        <taxon>campanulids</taxon>
        <taxon>Asterales</taxon>
        <taxon>Asteraceae</taxon>
        <taxon>Asteroideae</taxon>
        <taxon>Anthemideae</taxon>
        <taxon>Anthemidinae</taxon>
        <taxon>Tanacetum</taxon>
    </lineage>
</organism>
<dbReference type="EMBL" id="BKCJ010008058">
    <property type="protein sequence ID" value="GEU80336.1"/>
    <property type="molecule type" value="Genomic_DNA"/>
</dbReference>
<evidence type="ECO:0000313" key="2">
    <source>
        <dbReference type="EMBL" id="GEU80336.1"/>
    </source>
</evidence>
<proteinExistence type="predicted"/>